<name>A0A2G5D422_AQUCA</name>
<dbReference type="GO" id="GO:0000976">
    <property type="term" value="F:transcription cis-regulatory region binding"/>
    <property type="evidence" value="ECO:0007669"/>
    <property type="project" value="TreeGrafter"/>
</dbReference>
<dbReference type="InterPro" id="IPR025610">
    <property type="entry name" value="MYC/MYB_N"/>
</dbReference>
<dbReference type="GO" id="GO:0005634">
    <property type="term" value="C:nucleus"/>
    <property type="evidence" value="ECO:0007669"/>
    <property type="project" value="UniProtKB-SubCell"/>
</dbReference>
<dbReference type="GO" id="GO:0046983">
    <property type="term" value="F:protein dimerization activity"/>
    <property type="evidence" value="ECO:0007669"/>
    <property type="project" value="InterPro"/>
</dbReference>
<dbReference type="InParanoid" id="A0A2G5D422"/>
<dbReference type="AlphaFoldDB" id="A0A2G5D422"/>
<reference evidence="6 7" key="1">
    <citation type="submission" date="2017-09" db="EMBL/GenBank/DDBJ databases">
        <title>WGS assembly of Aquilegia coerulea Goldsmith.</title>
        <authorList>
            <person name="Hodges S."/>
            <person name="Kramer E."/>
            <person name="Nordborg M."/>
            <person name="Tomkins J."/>
            <person name="Borevitz J."/>
            <person name="Derieg N."/>
            <person name="Yan J."/>
            <person name="Mihaltcheva S."/>
            <person name="Hayes R.D."/>
            <person name="Rokhsar D."/>
        </authorList>
    </citation>
    <scope>NUCLEOTIDE SEQUENCE [LARGE SCALE GENOMIC DNA]</scope>
    <source>
        <strain evidence="7">cv. Goldsmith</strain>
    </source>
</reference>
<gene>
    <name evidence="6" type="ORF">AQUCO_02800148v1</name>
</gene>
<keyword evidence="1 4" id="KW-0805">Transcription regulation</keyword>
<dbReference type="PROSITE" id="PS50888">
    <property type="entry name" value="BHLH"/>
    <property type="match status" value="1"/>
</dbReference>
<sequence>MTETNNPCIQEDPLQYDLLAAVHLVYMPSERATKSPWKTVIYRCIFSYIINTSSYNNNEMTISSSLTPRSSSSPGQEALSTLQDRLQFFVQNRPEQWAYTIFWRKENDASVVLAWGNGHFKGTKVLVGVQRKTLLEGDGSLDYLTDAEWFYMLSLTQSFAIGDNLIGKVYSTGNSTWLNGIQDLLEYGERAKEAKLHGIQTLVCIPTSSGVLELGSSEFIKENLGLLQQAKTLFGSEVATLVSKQPNPGTSFPFLDPINIAFADGIPVGEHEKKEQQHEAEIQMEVAMNGLSSSLVSEHSYFVEKRQMPKKKGRKPGNGREYVPVNHVIAERQRREKLKHLFNELRAVLPNVSGMDKSTLLEAAVCYINKLKANIQAAQMSSKKIEIEKLLNGRCNSDSKGLVMMEVEVRIHGPDAMIRMQCKNMNHPSARLMGALRDLEFQVLHMTVCSVEELMIQNVLASLPKGLGTEERVKAALISRLN</sequence>
<dbReference type="InterPro" id="IPR011598">
    <property type="entry name" value="bHLH_dom"/>
</dbReference>
<organism evidence="6 7">
    <name type="scientific">Aquilegia coerulea</name>
    <name type="common">Rocky mountain columbine</name>
    <dbReference type="NCBI Taxonomy" id="218851"/>
    <lineage>
        <taxon>Eukaryota</taxon>
        <taxon>Viridiplantae</taxon>
        <taxon>Streptophyta</taxon>
        <taxon>Embryophyta</taxon>
        <taxon>Tracheophyta</taxon>
        <taxon>Spermatophyta</taxon>
        <taxon>Magnoliopsida</taxon>
        <taxon>Ranunculales</taxon>
        <taxon>Ranunculaceae</taxon>
        <taxon>Thalictroideae</taxon>
        <taxon>Aquilegia</taxon>
    </lineage>
</organism>
<dbReference type="InterPro" id="IPR036638">
    <property type="entry name" value="HLH_DNA-bd_sf"/>
</dbReference>
<evidence type="ECO:0000259" key="5">
    <source>
        <dbReference type="PROSITE" id="PS50888"/>
    </source>
</evidence>
<keyword evidence="3 4" id="KW-0539">Nucleus</keyword>
<dbReference type="PANTHER" id="PTHR11514:SF115">
    <property type="entry name" value="TRANSCRIPTION FACTOR"/>
    <property type="match status" value="1"/>
</dbReference>
<evidence type="ECO:0000256" key="1">
    <source>
        <dbReference type="ARBA" id="ARBA00023015"/>
    </source>
</evidence>
<dbReference type="Pfam" id="PF14215">
    <property type="entry name" value="bHLH-MYC_N"/>
    <property type="match status" value="1"/>
</dbReference>
<dbReference type="OrthoDB" id="1926382at2759"/>
<accession>A0A2G5D422</accession>
<dbReference type="Gene3D" id="4.10.280.10">
    <property type="entry name" value="Helix-loop-helix DNA-binding domain"/>
    <property type="match status" value="1"/>
</dbReference>
<dbReference type="PANTHER" id="PTHR11514">
    <property type="entry name" value="MYC"/>
    <property type="match status" value="1"/>
</dbReference>
<protein>
    <recommendedName>
        <fullName evidence="4">Transcription factor</fullName>
        <shortName evidence="4">bHLH transcription factor</shortName>
    </recommendedName>
    <alternativeName>
        <fullName evidence="4">Basic helix-loop-helix protein</fullName>
    </alternativeName>
</protein>
<dbReference type="SMART" id="SM00353">
    <property type="entry name" value="HLH"/>
    <property type="match status" value="1"/>
</dbReference>
<comment type="subcellular location">
    <subcellularLocation>
        <location evidence="4">Nucleus</location>
    </subcellularLocation>
</comment>
<dbReference type="EMBL" id="KZ305045">
    <property type="protein sequence ID" value="PIA38270.1"/>
    <property type="molecule type" value="Genomic_DNA"/>
</dbReference>
<dbReference type="InterPro" id="IPR045084">
    <property type="entry name" value="AIB/MYC-like"/>
</dbReference>
<evidence type="ECO:0000256" key="3">
    <source>
        <dbReference type="ARBA" id="ARBA00023242"/>
    </source>
</evidence>
<dbReference type="Proteomes" id="UP000230069">
    <property type="component" value="Unassembled WGS sequence"/>
</dbReference>
<evidence type="ECO:0000256" key="4">
    <source>
        <dbReference type="RuleBase" id="RU369104"/>
    </source>
</evidence>
<evidence type="ECO:0000313" key="7">
    <source>
        <dbReference type="Proteomes" id="UP000230069"/>
    </source>
</evidence>
<dbReference type="STRING" id="218851.A0A2G5D422"/>
<evidence type="ECO:0000313" key="6">
    <source>
        <dbReference type="EMBL" id="PIA38270.1"/>
    </source>
</evidence>
<keyword evidence="7" id="KW-1185">Reference proteome</keyword>
<feature type="domain" description="BHLH" evidence="5">
    <location>
        <begin position="322"/>
        <end position="371"/>
    </location>
</feature>
<proteinExistence type="predicted"/>
<dbReference type="SUPFAM" id="SSF47459">
    <property type="entry name" value="HLH, helix-loop-helix DNA-binding domain"/>
    <property type="match status" value="1"/>
</dbReference>
<dbReference type="GO" id="GO:0003700">
    <property type="term" value="F:DNA-binding transcription factor activity"/>
    <property type="evidence" value="ECO:0007669"/>
    <property type="project" value="InterPro"/>
</dbReference>
<evidence type="ECO:0000256" key="2">
    <source>
        <dbReference type="ARBA" id="ARBA00023163"/>
    </source>
</evidence>
<dbReference type="Pfam" id="PF00010">
    <property type="entry name" value="HLH"/>
    <property type="match status" value="1"/>
</dbReference>
<keyword evidence="2 4" id="KW-0804">Transcription</keyword>